<organism evidence="4 5">
    <name type="scientific">Rubneribacter badeniensis</name>
    <dbReference type="NCBI Taxonomy" id="2070688"/>
    <lineage>
        <taxon>Bacteria</taxon>
        <taxon>Bacillati</taxon>
        <taxon>Actinomycetota</taxon>
        <taxon>Coriobacteriia</taxon>
        <taxon>Eggerthellales</taxon>
        <taxon>Eggerthellaceae</taxon>
        <taxon>Rubneribacter</taxon>
    </lineage>
</organism>
<evidence type="ECO:0000259" key="3">
    <source>
        <dbReference type="Pfam" id="PF02397"/>
    </source>
</evidence>
<reference evidence="4" key="2">
    <citation type="submission" date="2021-09" db="EMBL/GenBank/DDBJ databases">
        <authorList>
            <person name="Gilroy R."/>
        </authorList>
    </citation>
    <scope>NUCLEOTIDE SEQUENCE</scope>
    <source>
        <strain evidence="4">USAMLcec12-2067</strain>
    </source>
</reference>
<dbReference type="Proteomes" id="UP000789325">
    <property type="component" value="Unassembled WGS sequence"/>
</dbReference>
<reference evidence="4" key="1">
    <citation type="journal article" date="2021" name="PeerJ">
        <title>Extensive microbial diversity within the chicken gut microbiome revealed by metagenomics and culture.</title>
        <authorList>
            <person name="Gilroy R."/>
            <person name="Ravi A."/>
            <person name="Getino M."/>
            <person name="Pursley I."/>
            <person name="Horton D.L."/>
            <person name="Alikhan N.F."/>
            <person name="Baker D."/>
            <person name="Gharbi K."/>
            <person name="Hall N."/>
            <person name="Watson M."/>
            <person name="Adriaenssens E.M."/>
            <person name="Foster-Nyarko E."/>
            <person name="Jarju S."/>
            <person name="Secka A."/>
            <person name="Antonio M."/>
            <person name="Oren A."/>
            <person name="Chaudhuri R.R."/>
            <person name="La Ragione R."/>
            <person name="Hildebrand F."/>
            <person name="Pallen M.J."/>
        </authorList>
    </citation>
    <scope>NUCLEOTIDE SEQUENCE</scope>
    <source>
        <strain evidence="4">USAMLcec12-2067</strain>
    </source>
</reference>
<dbReference type="InterPro" id="IPR003362">
    <property type="entry name" value="Bact_transf"/>
</dbReference>
<gene>
    <name evidence="4" type="ORF">K8V16_07910</name>
</gene>
<feature type="domain" description="Bacterial sugar transferase" evidence="3">
    <location>
        <begin position="58"/>
        <end position="252"/>
    </location>
</feature>
<comment type="caution">
    <text evidence="4">The sequence shown here is derived from an EMBL/GenBank/DDBJ whole genome shotgun (WGS) entry which is preliminary data.</text>
</comment>
<dbReference type="PANTHER" id="PTHR30576">
    <property type="entry name" value="COLANIC BIOSYNTHESIS UDP-GLUCOSE LIPID CARRIER TRANSFERASE"/>
    <property type="match status" value="1"/>
</dbReference>
<feature type="transmembrane region" description="Helical" evidence="2">
    <location>
        <begin position="60"/>
        <end position="80"/>
    </location>
</feature>
<dbReference type="PANTHER" id="PTHR30576:SF10">
    <property type="entry name" value="SLL5057 PROTEIN"/>
    <property type="match status" value="1"/>
</dbReference>
<evidence type="ECO:0000313" key="5">
    <source>
        <dbReference type="Proteomes" id="UP000789325"/>
    </source>
</evidence>
<accession>A0A9D2VLK6</accession>
<dbReference type="Pfam" id="PF02397">
    <property type="entry name" value="Bac_transf"/>
    <property type="match status" value="1"/>
</dbReference>
<dbReference type="AlphaFoldDB" id="A0A9D2VLK6"/>
<keyword evidence="2" id="KW-0812">Transmembrane</keyword>
<keyword evidence="2" id="KW-1133">Transmembrane helix</keyword>
<dbReference type="EMBL" id="DYZL01000170">
    <property type="protein sequence ID" value="HJH43707.1"/>
    <property type="molecule type" value="Genomic_DNA"/>
</dbReference>
<keyword evidence="2" id="KW-0472">Membrane</keyword>
<comment type="similarity">
    <text evidence="1">Belongs to the bacterial sugar transferase family.</text>
</comment>
<evidence type="ECO:0000256" key="2">
    <source>
        <dbReference type="SAM" id="Phobius"/>
    </source>
</evidence>
<proteinExistence type="inferred from homology"/>
<name>A0A9D2VLK6_9ACTN</name>
<dbReference type="GO" id="GO:0016780">
    <property type="term" value="F:phosphotransferase activity, for other substituted phosphate groups"/>
    <property type="evidence" value="ECO:0007669"/>
    <property type="project" value="TreeGrafter"/>
</dbReference>
<keyword evidence="4" id="KW-0808">Transferase</keyword>
<protein>
    <submittedName>
        <fullName evidence="4">Sugar transferase</fullName>
    </submittedName>
</protein>
<sequence>MPSRACEGFDEADVLGASSRLGRGVEGCAADAEAMRFLTERDSGMRPDLSRRGYRFVKRVFDVVVSGVALALLLVPGAVLCAVICAKSPGASPLYSQVRVGRVRKDGSYRLFRMWKFRSMAPDADERLEGLRELNEADGPLFKIKDDPRVIPGVGAFIRRHSIDELPQFINVFKGDMSLIGPRPGLPREVALYDERAMRRLTVKPGCGGAWQVGKRSDSTFGEMVAADLDYLDGRGVRRDLELILGTLREMLTGGGAY</sequence>
<evidence type="ECO:0000313" key="4">
    <source>
        <dbReference type="EMBL" id="HJH43707.1"/>
    </source>
</evidence>
<evidence type="ECO:0000256" key="1">
    <source>
        <dbReference type="ARBA" id="ARBA00006464"/>
    </source>
</evidence>